<proteinExistence type="predicted"/>
<gene>
    <name evidence="1" type="ORF">THAOC_37646</name>
</gene>
<organism evidence="1 2">
    <name type="scientific">Thalassiosira oceanica</name>
    <name type="common">Marine diatom</name>
    <dbReference type="NCBI Taxonomy" id="159749"/>
    <lineage>
        <taxon>Eukaryota</taxon>
        <taxon>Sar</taxon>
        <taxon>Stramenopiles</taxon>
        <taxon>Ochrophyta</taxon>
        <taxon>Bacillariophyta</taxon>
        <taxon>Coscinodiscophyceae</taxon>
        <taxon>Thalassiosirophycidae</taxon>
        <taxon>Thalassiosirales</taxon>
        <taxon>Thalassiosiraceae</taxon>
        <taxon>Thalassiosira</taxon>
    </lineage>
</organism>
<dbReference type="Proteomes" id="UP000266841">
    <property type="component" value="Unassembled WGS sequence"/>
</dbReference>
<dbReference type="EMBL" id="AGNL01050523">
    <property type="protein sequence ID" value="EJK43864.1"/>
    <property type="molecule type" value="Genomic_DNA"/>
</dbReference>
<feature type="non-terminal residue" evidence="1">
    <location>
        <position position="24"/>
    </location>
</feature>
<evidence type="ECO:0000313" key="2">
    <source>
        <dbReference type="Proteomes" id="UP000266841"/>
    </source>
</evidence>
<accession>K0QZS1</accession>
<protein>
    <submittedName>
        <fullName evidence="1">Uncharacterized protein</fullName>
    </submittedName>
</protein>
<name>K0QZS1_THAOC</name>
<reference evidence="1 2" key="1">
    <citation type="journal article" date="2012" name="Genome Biol.">
        <title>Genome and low-iron response of an oceanic diatom adapted to chronic iron limitation.</title>
        <authorList>
            <person name="Lommer M."/>
            <person name="Specht M."/>
            <person name="Roy A.S."/>
            <person name="Kraemer L."/>
            <person name="Andreson R."/>
            <person name="Gutowska M.A."/>
            <person name="Wolf J."/>
            <person name="Bergner S.V."/>
            <person name="Schilhabel M.B."/>
            <person name="Klostermeier U.C."/>
            <person name="Beiko R.G."/>
            <person name="Rosenstiel P."/>
            <person name="Hippler M."/>
            <person name="Laroche J."/>
        </authorList>
    </citation>
    <scope>NUCLEOTIDE SEQUENCE [LARGE SCALE GENOMIC DNA]</scope>
    <source>
        <strain evidence="1 2">CCMP1005</strain>
    </source>
</reference>
<keyword evidence="2" id="KW-1185">Reference proteome</keyword>
<comment type="caution">
    <text evidence="1">The sequence shown here is derived from an EMBL/GenBank/DDBJ whole genome shotgun (WGS) entry which is preliminary data.</text>
</comment>
<dbReference type="AlphaFoldDB" id="K0QZS1"/>
<sequence>MCPSTPSSNELVWPLLEKSQSLLG</sequence>
<evidence type="ECO:0000313" key="1">
    <source>
        <dbReference type="EMBL" id="EJK43864.1"/>
    </source>
</evidence>